<name>A0A371IDC0_MUCPR</name>
<reference evidence="2" key="1">
    <citation type="submission" date="2018-05" db="EMBL/GenBank/DDBJ databases">
        <title>Draft genome of Mucuna pruriens seed.</title>
        <authorList>
            <person name="Nnadi N.E."/>
            <person name="Vos R."/>
            <person name="Hasami M.H."/>
            <person name="Devisetty U.K."/>
            <person name="Aguiy J.C."/>
        </authorList>
    </citation>
    <scope>NUCLEOTIDE SEQUENCE [LARGE SCALE GENOMIC DNA]</scope>
    <source>
        <strain evidence="2">JCA_2017</strain>
    </source>
</reference>
<protein>
    <submittedName>
        <fullName evidence="2">Copia protein</fullName>
    </submittedName>
</protein>
<dbReference type="Proteomes" id="UP000257109">
    <property type="component" value="Unassembled WGS sequence"/>
</dbReference>
<dbReference type="OrthoDB" id="1434525at2759"/>
<gene>
    <name evidence="2" type="primary">GIP</name>
    <name evidence="2" type="ORF">CR513_02165</name>
</gene>
<evidence type="ECO:0000313" key="2">
    <source>
        <dbReference type="EMBL" id="RDY12985.1"/>
    </source>
</evidence>
<dbReference type="AlphaFoldDB" id="A0A371IDC0"/>
<keyword evidence="3" id="KW-1185">Reference proteome</keyword>
<evidence type="ECO:0000313" key="3">
    <source>
        <dbReference type="Proteomes" id="UP000257109"/>
    </source>
</evidence>
<feature type="non-terminal residue" evidence="2">
    <location>
        <position position="1"/>
    </location>
</feature>
<sequence>MAKGYTKMYDIDYEETFSPIVKLNTSLYQYDMRNAFLYEDLEKEVYMDIQSSYFVPLNDKLQTLYGLKQSPSAWYRRFNLAMKKYDYQYSNANHTLFLNTIKEK</sequence>
<dbReference type="Pfam" id="PF07727">
    <property type="entry name" value="RVT_2"/>
    <property type="match status" value="1"/>
</dbReference>
<evidence type="ECO:0000259" key="1">
    <source>
        <dbReference type="Pfam" id="PF07727"/>
    </source>
</evidence>
<proteinExistence type="predicted"/>
<accession>A0A371IDC0</accession>
<dbReference type="InterPro" id="IPR013103">
    <property type="entry name" value="RVT_2"/>
</dbReference>
<comment type="caution">
    <text evidence="2">The sequence shown here is derived from an EMBL/GenBank/DDBJ whole genome shotgun (WGS) entry which is preliminary data.</text>
</comment>
<feature type="domain" description="Reverse transcriptase Ty1/copia-type" evidence="1">
    <location>
        <begin position="2"/>
        <end position="100"/>
    </location>
</feature>
<organism evidence="2 3">
    <name type="scientific">Mucuna pruriens</name>
    <name type="common">Velvet bean</name>
    <name type="synonym">Dolichos pruriens</name>
    <dbReference type="NCBI Taxonomy" id="157652"/>
    <lineage>
        <taxon>Eukaryota</taxon>
        <taxon>Viridiplantae</taxon>
        <taxon>Streptophyta</taxon>
        <taxon>Embryophyta</taxon>
        <taxon>Tracheophyta</taxon>
        <taxon>Spermatophyta</taxon>
        <taxon>Magnoliopsida</taxon>
        <taxon>eudicotyledons</taxon>
        <taxon>Gunneridae</taxon>
        <taxon>Pentapetalae</taxon>
        <taxon>rosids</taxon>
        <taxon>fabids</taxon>
        <taxon>Fabales</taxon>
        <taxon>Fabaceae</taxon>
        <taxon>Papilionoideae</taxon>
        <taxon>50 kb inversion clade</taxon>
        <taxon>NPAAA clade</taxon>
        <taxon>indigoferoid/millettioid clade</taxon>
        <taxon>Phaseoleae</taxon>
        <taxon>Mucuna</taxon>
    </lineage>
</organism>
<dbReference type="EMBL" id="QJKJ01000370">
    <property type="protein sequence ID" value="RDY12985.1"/>
    <property type="molecule type" value="Genomic_DNA"/>
</dbReference>